<name>A0ABP7XT57_9ACTN</name>
<comment type="caution">
    <text evidence="2">The sequence shown here is derived from an EMBL/GenBank/DDBJ whole genome shotgun (WGS) entry which is preliminary data.</text>
</comment>
<dbReference type="EMBL" id="BAAAZH010000026">
    <property type="protein sequence ID" value="GAA4125166.1"/>
    <property type="molecule type" value="Genomic_DNA"/>
</dbReference>
<gene>
    <name evidence="2" type="ORF">GCM10022215_33430</name>
</gene>
<feature type="region of interest" description="Disordered" evidence="1">
    <location>
        <begin position="39"/>
        <end position="65"/>
    </location>
</feature>
<sequence length="200" mass="20963">MAPLPARSPRRPRARAGLPAVVLAAGLAAGLMTGLAPSAHGDGLSGTETTDPRGDVVTHGRTTGAQRRTVDLRTVGYTNNGTTLTIVSTVVDLAKTPGREFVDTVVRQRVDGTKRRWVLSSQVGVATVMIGTGSAYYRCEGATASVDENSDTVAQELPLSCLSGFTRPKLRTTASVVRRNGAPITEDRARGTRFDVTSAG</sequence>
<evidence type="ECO:0000313" key="3">
    <source>
        <dbReference type="Proteomes" id="UP001501495"/>
    </source>
</evidence>
<organism evidence="2 3">
    <name type="scientific">Nocardioides fonticola</name>
    <dbReference type="NCBI Taxonomy" id="450363"/>
    <lineage>
        <taxon>Bacteria</taxon>
        <taxon>Bacillati</taxon>
        <taxon>Actinomycetota</taxon>
        <taxon>Actinomycetes</taxon>
        <taxon>Propionibacteriales</taxon>
        <taxon>Nocardioidaceae</taxon>
        <taxon>Nocardioides</taxon>
    </lineage>
</organism>
<dbReference type="RefSeq" id="WP_344734607.1">
    <property type="nucleotide sequence ID" value="NZ_BAAAZH010000026.1"/>
</dbReference>
<evidence type="ECO:0000313" key="2">
    <source>
        <dbReference type="EMBL" id="GAA4125166.1"/>
    </source>
</evidence>
<dbReference type="Proteomes" id="UP001501495">
    <property type="component" value="Unassembled WGS sequence"/>
</dbReference>
<reference evidence="3" key="1">
    <citation type="journal article" date="2019" name="Int. J. Syst. Evol. Microbiol.">
        <title>The Global Catalogue of Microorganisms (GCM) 10K type strain sequencing project: providing services to taxonomists for standard genome sequencing and annotation.</title>
        <authorList>
            <consortium name="The Broad Institute Genomics Platform"/>
            <consortium name="The Broad Institute Genome Sequencing Center for Infectious Disease"/>
            <person name="Wu L."/>
            <person name="Ma J."/>
        </authorList>
    </citation>
    <scope>NUCLEOTIDE SEQUENCE [LARGE SCALE GENOMIC DNA]</scope>
    <source>
        <strain evidence="3">JCM 16703</strain>
    </source>
</reference>
<accession>A0ABP7XT57</accession>
<proteinExistence type="predicted"/>
<protein>
    <submittedName>
        <fullName evidence="2">Uncharacterized protein</fullName>
    </submittedName>
</protein>
<evidence type="ECO:0000256" key="1">
    <source>
        <dbReference type="SAM" id="MobiDB-lite"/>
    </source>
</evidence>
<keyword evidence="3" id="KW-1185">Reference proteome</keyword>